<evidence type="ECO:0000256" key="7">
    <source>
        <dbReference type="ARBA" id="ARBA00022695"/>
    </source>
</evidence>
<dbReference type="InterPro" id="IPR050951">
    <property type="entry name" value="Retrovirus_Pol_polyprotein"/>
</dbReference>
<dbReference type="Pfam" id="PF00665">
    <property type="entry name" value="rve"/>
    <property type="match status" value="1"/>
</dbReference>
<evidence type="ECO:0000256" key="11">
    <source>
        <dbReference type="ARBA" id="ARBA00022918"/>
    </source>
</evidence>
<evidence type="ECO:0000256" key="10">
    <source>
        <dbReference type="ARBA" id="ARBA00022801"/>
    </source>
</evidence>
<dbReference type="GO" id="GO:0004523">
    <property type="term" value="F:RNA-DNA hybrid ribonuclease activity"/>
    <property type="evidence" value="ECO:0007669"/>
    <property type="project" value="UniProtKB-EC"/>
</dbReference>
<dbReference type="InterPro" id="IPR000477">
    <property type="entry name" value="RT_dom"/>
</dbReference>
<dbReference type="PANTHER" id="PTHR37984">
    <property type="entry name" value="PROTEIN CBG26694"/>
    <property type="match status" value="1"/>
</dbReference>
<dbReference type="Pfam" id="PF00078">
    <property type="entry name" value="RVT_1"/>
    <property type="match status" value="1"/>
</dbReference>
<evidence type="ECO:0000256" key="6">
    <source>
        <dbReference type="ARBA" id="ARBA00022691"/>
    </source>
</evidence>
<evidence type="ECO:0000256" key="4">
    <source>
        <dbReference type="ARBA" id="ARBA00022603"/>
    </source>
</evidence>
<dbReference type="GO" id="GO:0015074">
    <property type="term" value="P:DNA integration"/>
    <property type="evidence" value="ECO:0007669"/>
    <property type="project" value="InterPro"/>
</dbReference>
<evidence type="ECO:0000313" key="16">
    <source>
        <dbReference type="EMBL" id="KAK7899397.1"/>
    </source>
</evidence>
<evidence type="ECO:0000256" key="1">
    <source>
        <dbReference type="ARBA" id="ARBA00010879"/>
    </source>
</evidence>
<dbReference type="Gene3D" id="3.30.420.10">
    <property type="entry name" value="Ribonuclease H-like superfamily/Ribonuclease H"/>
    <property type="match status" value="1"/>
</dbReference>
<feature type="compositionally biased region" description="Polar residues" evidence="13">
    <location>
        <begin position="1140"/>
        <end position="1155"/>
    </location>
</feature>
<dbReference type="InterPro" id="IPR001584">
    <property type="entry name" value="Integrase_cat-core"/>
</dbReference>
<organism evidence="16 17">
    <name type="scientific">Mugilogobius chulae</name>
    <name type="common">yellowstripe goby</name>
    <dbReference type="NCBI Taxonomy" id="88201"/>
    <lineage>
        <taxon>Eukaryota</taxon>
        <taxon>Metazoa</taxon>
        <taxon>Chordata</taxon>
        <taxon>Craniata</taxon>
        <taxon>Vertebrata</taxon>
        <taxon>Euteleostomi</taxon>
        <taxon>Actinopterygii</taxon>
        <taxon>Neopterygii</taxon>
        <taxon>Teleostei</taxon>
        <taxon>Neoteleostei</taxon>
        <taxon>Acanthomorphata</taxon>
        <taxon>Gobiaria</taxon>
        <taxon>Gobiiformes</taxon>
        <taxon>Gobioidei</taxon>
        <taxon>Gobiidae</taxon>
        <taxon>Gobionellinae</taxon>
        <taxon>Mugilogobius</taxon>
    </lineage>
</organism>
<evidence type="ECO:0000256" key="9">
    <source>
        <dbReference type="ARBA" id="ARBA00022759"/>
    </source>
</evidence>
<dbReference type="CDD" id="cd01647">
    <property type="entry name" value="RT_LTR"/>
    <property type="match status" value="1"/>
</dbReference>
<dbReference type="InterPro" id="IPR043128">
    <property type="entry name" value="Rev_trsase/Diguanyl_cyclase"/>
</dbReference>
<name>A0AAW0NRH7_9GOBI</name>
<keyword evidence="8" id="KW-0540">Nuclease</keyword>
<comment type="caution">
    <text evidence="16">The sequence shown here is derived from an EMBL/GenBank/DDBJ whole genome shotgun (WGS) entry which is preliminary data.</text>
</comment>
<protein>
    <recommendedName>
        <fullName evidence="12">Gypsy retrotransposon integrase-like protein 1</fullName>
        <ecNumber evidence="3">2.7.7.49</ecNumber>
        <ecNumber evidence="2">3.1.26.4</ecNumber>
    </recommendedName>
</protein>
<dbReference type="Gene3D" id="3.30.70.270">
    <property type="match status" value="2"/>
</dbReference>
<keyword evidence="9" id="KW-0255">Endonuclease</keyword>
<dbReference type="SUPFAM" id="SSF53335">
    <property type="entry name" value="S-adenosyl-L-methionine-dependent methyltransferases"/>
    <property type="match status" value="1"/>
</dbReference>
<dbReference type="InterPro" id="IPR041588">
    <property type="entry name" value="Integrase_H2C2"/>
</dbReference>
<dbReference type="GO" id="GO:0032259">
    <property type="term" value="P:methylation"/>
    <property type="evidence" value="ECO:0007669"/>
    <property type="project" value="UniProtKB-KW"/>
</dbReference>
<dbReference type="SUPFAM" id="SSF56672">
    <property type="entry name" value="DNA/RNA polymerases"/>
    <property type="match status" value="1"/>
</dbReference>
<dbReference type="FunFam" id="1.10.340.70:FF:000003">
    <property type="entry name" value="Protein CBG25708"/>
    <property type="match status" value="1"/>
</dbReference>
<feature type="domain" description="Reverse transcriptase" evidence="14">
    <location>
        <begin position="325"/>
        <end position="503"/>
    </location>
</feature>
<feature type="region of interest" description="Disordered" evidence="13">
    <location>
        <begin position="1114"/>
        <end position="1158"/>
    </location>
</feature>
<accession>A0AAW0NRH7</accession>
<evidence type="ECO:0000259" key="14">
    <source>
        <dbReference type="PROSITE" id="PS50878"/>
    </source>
</evidence>
<dbReference type="Proteomes" id="UP001460270">
    <property type="component" value="Unassembled WGS sequence"/>
</dbReference>
<dbReference type="Gene3D" id="3.40.50.150">
    <property type="entry name" value="Vaccinia Virus protein VP39"/>
    <property type="match status" value="1"/>
</dbReference>
<dbReference type="Gene3D" id="3.10.20.370">
    <property type="match status" value="1"/>
</dbReference>
<dbReference type="SUPFAM" id="SSF53098">
    <property type="entry name" value="Ribonuclease H-like"/>
    <property type="match status" value="1"/>
</dbReference>
<dbReference type="InterPro" id="IPR036397">
    <property type="entry name" value="RNaseH_sf"/>
</dbReference>
<dbReference type="GO" id="GO:0008757">
    <property type="term" value="F:S-adenosylmethionine-dependent methyltransferase activity"/>
    <property type="evidence" value="ECO:0007669"/>
    <property type="project" value="InterPro"/>
</dbReference>
<evidence type="ECO:0000256" key="2">
    <source>
        <dbReference type="ARBA" id="ARBA00012180"/>
    </source>
</evidence>
<dbReference type="GO" id="GO:0003964">
    <property type="term" value="F:RNA-directed DNA polymerase activity"/>
    <property type="evidence" value="ECO:0007669"/>
    <property type="project" value="UniProtKB-KW"/>
</dbReference>
<dbReference type="Pfam" id="PF17921">
    <property type="entry name" value="Integrase_H2C2"/>
    <property type="match status" value="1"/>
</dbReference>
<dbReference type="InterPro" id="IPR012337">
    <property type="entry name" value="RNaseH-like_sf"/>
</dbReference>
<evidence type="ECO:0000256" key="8">
    <source>
        <dbReference type="ARBA" id="ARBA00022722"/>
    </source>
</evidence>
<dbReference type="FunFam" id="3.10.20.370:FF:000001">
    <property type="entry name" value="Retrovirus-related Pol polyprotein from transposon 17.6-like protein"/>
    <property type="match status" value="1"/>
</dbReference>
<keyword evidence="4" id="KW-0489">Methyltransferase</keyword>
<dbReference type="Gene3D" id="3.10.10.10">
    <property type="entry name" value="HIV Type 1 Reverse Transcriptase, subunit A, domain 1"/>
    <property type="match status" value="1"/>
</dbReference>
<dbReference type="PROSITE" id="PS50878">
    <property type="entry name" value="RT_POL"/>
    <property type="match status" value="1"/>
</dbReference>
<dbReference type="InterPro" id="IPR043502">
    <property type="entry name" value="DNA/RNA_pol_sf"/>
</dbReference>
<dbReference type="GO" id="GO:0003676">
    <property type="term" value="F:nucleic acid binding"/>
    <property type="evidence" value="ECO:0007669"/>
    <property type="project" value="InterPro"/>
</dbReference>
<reference evidence="17" key="1">
    <citation type="submission" date="2024-04" db="EMBL/GenBank/DDBJ databases">
        <title>Salinicola lusitanus LLJ914,a marine bacterium isolated from the Okinawa Trough.</title>
        <authorList>
            <person name="Li J."/>
        </authorList>
    </citation>
    <scope>NUCLEOTIDE SEQUENCE [LARGE SCALE GENOMIC DNA]</scope>
</reference>
<evidence type="ECO:0000256" key="13">
    <source>
        <dbReference type="SAM" id="MobiDB-lite"/>
    </source>
</evidence>
<gene>
    <name evidence="16" type="ORF">WMY93_020250</name>
</gene>
<feature type="domain" description="Integrase catalytic" evidence="15">
    <location>
        <begin position="872"/>
        <end position="982"/>
    </location>
</feature>
<dbReference type="EC" id="3.1.26.4" evidence="2"/>
<dbReference type="PROSITE" id="PS50994">
    <property type="entry name" value="INTEGRASE"/>
    <property type="match status" value="1"/>
</dbReference>
<dbReference type="Pfam" id="PF17917">
    <property type="entry name" value="RT_RNaseH"/>
    <property type="match status" value="1"/>
</dbReference>
<dbReference type="FunFam" id="3.30.70.270:FF:000026">
    <property type="entry name" value="Transposon Ty3-G Gag-Pol polyprotein"/>
    <property type="match status" value="1"/>
</dbReference>
<dbReference type="InterPro" id="IPR029063">
    <property type="entry name" value="SAM-dependent_MTases_sf"/>
</dbReference>
<sequence length="1276" mass="144584">MVRDRIVFATNSPQVREKLLSQGSDLTLEKAIDIARSYEIAQDQLKTMVTPRPSSQAPMAAHAIFSKRRHTQHKGAKASSCNNPQKACGRCALQHGDRDVCPAKGRRCKKCQKMNHFAKVCRASQNKSNPVYTLEQDNSSGTEELFIDSITKTNEGESNEQAYADVQVGAQSHSIRFKLDTGATANVIPVRLFNRLFKHVKLTPATRSLSGYGGEKLDIKGTCELKCSRKGSHHSFTFDIVQTAAPPILGLRACLDLNLVKLVMSIESTDITEEYADVFKGIGKFPGECSLHIDPTAVPVVYPPRRIPFMLKDRLKEELDDMERNGIITKVNEPTEWVNGLVVAEKRNTGRLRVCLDPRDLNKAIKRPYYPLPTLDDITPKLAGAQYFSVLDARSGYWNIQLTHESSLLTTFNTIFGRYRFLRLPFGIISAQDIFQRKIDETYSGLNGVVAIVDDILVFGRTKEEHDANLRAMLERTRERGVRLNPEKSVICATEVSYFGHRLTRDGIQPDPKKVQAIKDMAPPENKNELETILGMANYLSRFAPGLSEVNAPLRHLLKQETEFVWDHNQDKAFRQMKDLITREPGPVLCYYDTTKEVRLQVDASKHGLGAVLMQEGRPIAYASKSLTPTEVNYAQIEKELFAVLFGCKRFHTYIYGRQIVVESDHKPLESILKKPISCAPARLQRMLLQLQRYDIQIVHRPGKDIPVADTLSRKPLHDYDSTLSEGMDEQVHSVIKSLPVSDKKLSDIQAATHSDQQLTALKHIVQVGWPDDRHKCPQNLLDFWNFRDEIAYYDGILFKSDKIIVPSALRKTMLEKIHTGHMGIERSKQRARDALFWPGMGKDIASTVENCHICQERRVSNTKEPLMSHQIPDRPWQIVASDLFTWKGEEYMVVVDYYSRYFELDKLTSTTSGSVIKKMKAVFARHGVPEKLVSDNGPQYSSQEFKAFAASWDFEHVTSSPHYPQSNGLAERTVRTAKSILDKAHAQKTDPYLSILEHRNTPVDGLKSPSQLLMSRRLRSVLPVTSQHLKPCVTGWRAVQKTREKKQALQKLYYDRSARPLTTLQQGDHVRYQQDTGLWKPAVIIKPAETERSYIIHTGEGKMLRRNRRHLMNSKAQPPPESVCDPQAAPQPSEPDPTVQCTDLPRTNDNTMPKTRSGRIVKPRSILDLSLEGQFGAIWDRGALVAINPKDRQKYAALLVSLMAPDCRFLLDTLLYNPEKYSGPPFFVPDEQVQSLFGSACDIEPLQEVNALTENFKNWGMDYLIEKVHLLLRKS</sequence>
<dbReference type="Pfam" id="PF05724">
    <property type="entry name" value="TPMT"/>
    <property type="match status" value="1"/>
</dbReference>
<keyword evidence="10" id="KW-0378">Hydrolase</keyword>
<evidence type="ECO:0000256" key="5">
    <source>
        <dbReference type="ARBA" id="ARBA00022679"/>
    </source>
</evidence>
<dbReference type="InterPro" id="IPR041373">
    <property type="entry name" value="RT_RNaseH"/>
</dbReference>
<comment type="similarity">
    <text evidence="1">Belongs to the beta type-B retroviral polymerase family. HERV class-II K(HML-2) pol subfamily.</text>
</comment>
<evidence type="ECO:0000256" key="12">
    <source>
        <dbReference type="ARBA" id="ARBA00039658"/>
    </source>
</evidence>
<dbReference type="FunFam" id="3.30.420.10:FF:000063">
    <property type="entry name" value="Retrovirus-related Pol polyprotein from transposon 297-like Protein"/>
    <property type="match status" value="1"/>
</dbReference>
<dbReference type="InterPro" id="IPR008854">
    <property type="entry name" value="TPMT"/>
</dbReference>
<dbReference type="PROSITE" id="PS51585">
    <property type="entry name" value="SAM_MT_TPMT"/>
    <property type="match status" value="1"/>
</dbReference>
<dbReference type="PANTHER" id="PTHR37984:SF7">
    <property type="entry name" value="INTEGRASE CATALYTIC DOMAIN-CONTAINING PROTEIN"/>
    <property type="match status" value="1"/>
</dbReference>
<dbReference type="CDD" id="cd05481">
    <property type="entry name" value="retropepsin_like_LTR_1"/>
    <property type="match status" value="1"/>
</dbReference>
<keyword evidence="11" id="KW-0695">RNA-directed DNA polymerase</keyword>
<dbReference type="EMBL" id="JBBPFD010000014">
    <property type="protein sequence ID" value="KAK7899397.1"/>
    <property type="molecule type" value="Genomic_DNA"/>
</dbReference>
<evidence type="ECO:0000259" key="15">
    <source>
        <dbReference type="PROSITE" id="PS50994"/>
    </source>
</evidence>
<dbReference type="SUPFAM" id="SSF50630">
    <property type="entry name" value="Acid proteases"/>
    <property type="match status" value="1"/>
</dbReference>
<keyword evidence="5" id="KW-0808">Transferase</keyword>
<proteinExistence type="inferred from homology"/>
<dbReference type="AlphaFoldDB" id="A0AAW0NRH7"/>
<keyword evidence="7" id="KW-0548">Nucleotidyltransferase</keyword>
<dbReference type="CDD" id="cd09274">
    <property type="entry name" value="RNase_HI_RT_Ty3"/>
    <property type="match status" value="1"/>
</dbReference>
<dbReference type="Gene3D" id="2.40.70.10">
    <property type="entry name" value="Acid Proteases"/>
    <property type="match status" value="1"/>
</dbReference>
<evidence type="ECO:0000313" key="17">
    <source>
        <dbReference type="Proteomes" id="UP001460270"/>
    </source>
</evidence>
<keyword evidence="17" id="KW-1185">Reference proteome</keyword>
<dbReference type="InterPro" id="IPR021109">
    <property type="entry name" value="Peptidase_aspartic_dom_sf"/>
</dbReference>
<keyword evidence="6" id="KW-0949">S-adenosyl-L-methionine</keyword>
<dbReference type="EC" id="2.7.7.49" evidence="3"/>
<evidence type="ECO:0000256" key="3">
    <source>
        <dbReference type="ARBA" id="ARBA00012493"/>
    </source>
</evidence>
<dbReference type="Gene3D" id="1.10.340.70">
    <property type="match status" value="1"/>
</dbReference>